<dbReference type="EMBL" id="CP001744">
    <property type="protein sequence ID" value="ADG66544.1"/>
    <property type="molecule type" value="Genomic_DNA"/>
</dbReference>
<dbReference type="Gene3D" id="3.30.700.10">
    <property type="entry name" value="Glycoprotein, Type 4 Pilin"/>
    <property type="match status" value="1"/>
</dbReference>
<dbReference type="eggNOG" id="COG2165">
    <property type="taxonomic scope" value="Bacteria"/>
</dbReference>
<evidence type="ECO:0000259" key="1">
    <source>
        <dbReference type="Pfam" id="PF07596"/>
    </source>
</evidence>
<dbReference type="NCBIfam" id="TIGR02532">
    <property type="entry name" value="IV_pilin_GFxxxE"/>
    <property type="match status" value="1"/>
</dbReference>
<dbReference type="STRING" id="521674.Plim_0697"/>
<name>D5SRL0_PLAL2</name>
<dbReference type="SUPFAM" id="SSF54523">
    <property type="entry name" value="Pili subunits"/>
    <property type="match status" value="1"/>
</dbReference>
<organism evidence="2 3">
    <name type="scientific">Planctopirus limnophila (strain ATCC 43296 / DSM 3776 / IFAM 1008 / Mu 290)</name>
    <name type="common">Planctomyces limnophilus</name>
    <dbReference type="NCBI Taxonomy" id="521674"/>
    <lineage>
        <taxon>Bacteria</taxon>
        <taxon>Pseudomonadati</taxon>
        <taxon>Planctomycetota</taxon>
        <taxon>Planctomycetia</taxon>
        <taxon>Planctomycetales</taxon>
        <taxon>Planctomycetaceae</taxon>
        <taxon>Planctopirus</taxon>
    </lineage>
</organism>
<protein>
    <recommendedName>
        <fullName evidence="1">DUF1559 domain-containing protein</fullName>
    </recommendedName>
</protein>
<dbReference type="NCBIfam" id="TIGR04294">
    <property type="entry name" value="pre_pil_HX9DG"/>
    <property type="match status" value="1"/>
</dbReference>
<accession>D5SRL0</accession>
<dbReference type="InterPro" id="IPR027558">
    <property type="entry name" value="Pre_pil_HX9DG_C"/>
</dbReference>
<proteinExistence type="predicted"/>
<dbReference type="Proteomes" id="UP000002220">
    <property type="component" value="Chromosome"/>
</dbReference>
<dbReference type="PANTHER" id="PTHR30093:SF2">
    <property type="entry name" value="TYPE II SECRETION SYSTEM PROTEIN H"/>
    <property type="match status" value="1"/>
</dbReference>
<reference evidence="2 3" key="1">
    <citation type="journal article" date="2010" name="Stand. Genomic Sci.">
        <title>Complete genome sequence of Planctomyces limnophilus type strain (Mu 290).</title>
        <authorList>
            <person name="Labutti K."/>
            <person name="Sikorski J."/>
            <person name="Schneider S."/>
            <person name="Nolan M."/>
            <person name="Lucas S."/>
            <person name="Glavina Del Rio T."/>
            <person name="Tice H."/>
            <person name="Cheng J.F."/>
            <person name="Goodwin L."/>
            <person name="Pitluck S."/>
            <person name="Liolios K."/>
            <person name="Ivanova N."/>
            <person name="Mavromatis K."/>
            <person name="Mikhailova N."/>
            <person name="Pati A."/>
            <person name="Chen A."/>
            <person name="Palaniappan K."/>
            <person name="Land M."/>
            <person name="Hauser L."/>
            <person name="Chang Y.J."/>
            <person name="Jeffries C.D."/>
            <person name="Tindall B.J."/>
            <person name="Rohde M."/>
            <person name="Goker M."/>
            <person name="Woyke T."/>
            <person name="Bristow J."/>
            <person name="Eisen J.A."/>
            <person name="Markowitz V."/>
            <person name="Hugenholtz P."/>
            <person name="Kyrpides N.C."/>
            <person name="Klenk H.P."/>
            <person name="Lapidus A."/>
        </authorList>
    </citation>
    <scope>NUCLEOTIDE SEQUENCE [LARGE SCALE GENOMIC DNA]</scope>
    <source>
        <strain evidence="3">ATCC 43296 / DSM 3776 / IFAM 1008 / 290</strain>
    </source>
</reference>
<gene>
    <name evidence="2" type="ordered locus">Plim_0697</name>
</gene>
<keyword evidence="3" id="KW-1185">Reference proteome</keyword>
<dbReference type="AlphaFoldDB" id="D5SRL0"/>
<dbReference type="Pfam" id="PF07963">
    <property type="entry name" value="N_methyl"/>
    <property type="match status" value="1"/>
</dbReference>
<dbReference type="InterPro" id="IPR045584">
    <property type="entry name" value="Pilin-like"/>
</dbReference>
<sequence length="366" mass="39184" precursor="true">MMQFFEFIKSTHLVGWSMRISSKRISSRGFTLIELLVVIAIIAILIALLLPAVQQAREAARRTQCRNNLKQLGLALHNYHDNYLMFPRGNYQSQTGGGTIQDPNPYRGRSAHMMILPYIDQGPLYNTLNFGLASDSGVNGQACQRIIAAFLCPSDLGTDNSAIGGGNNYVGSAGPSVYWGSHTTANTDAIQIGLFNTRVSVAIRDVTDGTSNTVAMSEQIIARPDSTPLSTNSRAATKRGGSLGSIPQTFMSVADQKTFTDSCLAASVGYVDDSGGEGIRWTNGIANQTLFNTILTPNSNLPNCVNACTTCSATDNMGVWAARSRHTGGVHALMADGAVKFVSENVDNTTWQRAGARADGNTLGEF</sequence>
<evidence type="ECO:0000313" key="2">
    <source>
        <dbReference type="EMBL" id="ADG66544.1"/>
    </source>
</evidence>
<dbReference type="InterPro" id="IPR012902">
    <property type="entry name" value="N_methyl_site"/>
</dbReference>
<feature type="domain" description="DUF1559" evidence="1">
    <location>
        <begin position="54"/>
        <end position="348"/>
    </location>
</feature>
<dbReference type="KEGG" id="plm:Plim_0697"/>
<dbReference type="HOGENOM" id="CLU_041661_0_0_0"/>
<dbReference type="PANTHER" id="PTHR30093">
    <property type="entry name" value="GENERAL SECRETION PATHWAY PROTEIN G"/>
    <property type="match status" value="1"/>
</dbReference>
<dbReference type="PROSITE" id="PS00409">
    <property type="entry name" value="PROKAR_NTER_METHYL"/>
    <property type="match status" value="1"/>
</dbReference>
<evidence type="ECO:0000313" key="3">
    <source>
        <dbReference type="Proteomes" id="UP000002220"/>
    </source>
</evidence>
<dbReference type="Pfam" id="PF07596">
    <property type="entry name" value="SBP_bac_10"/>
    <property type="match status" value="1"/>
</dbReference>
<dbReference type="InterPro" id="IPR011453">
    <property type="entry name" value="DUF1559"/>
</dbReference>